<comment type="caution">
    <text evidence="16">The sequence shown here is derived from an EMBL/GenBank/DDBJ whole genome shotgun (WGS) entry which is preliminary data.</text>
</comment>
<evidence type="ECO:0000256" key="12">
    <source>
        <dbReference type="ARBA" id="ARBA00034000"/>
    </source>
</evidence>
<feature type="domain" description="Glycosyl transferase family 51" evidence="15">
    <location>
        <begin position="73"/>
        <end position="262"/>
    </location>
</feature>
<name>W9GMU5_9MICO</name>
<evidence type="ECO:0000256" key="3">
    <source>
        <dbReference type="ARBA" id="ARBA00022645"/>
    </source>
</evidence>
<dbReference type="GO" id="GO:0006508">
    <property type="term" value="P:proteolysis"/>
    <property type="evidence" value="ECO:0007669"/>
    <property type="project" value="UniProtKB-KW"/>
</dbReference>
<dbReference type="InterPro" id="IPR023346">
    <property type="entry name" value="Lysozyme-like_dom_sf"/>
</dbReference>
<evidence type="ECO:0000313" key="17">
    <source>
        <dbReference type="Proteomes" id="UP000019494"/>
    </source>
</evidence>
<evidence type="ECO:0000256" key="11">
    <source>
        <dbReference type="ARBA" id="ARBA00023316"/>
    </source>
</evidence>
<dbReference type="FunFam" id="1.10.3810.10:FF:000001">
    <property type="entry name" value="Penicillin-binding protein 1A"/>
    <property type="match status" value="1"/>
</dbReference>
<keyword evidence="5" id="KW-0328">Glycosyltransferase</keyword>
<sequence>MGRRNEVNRTITLLTAFITVAVVLGVLAAGIAAPSVAALGTLAEAGDNAFNSLPSSFTINPLAQGSRILAADGSVIATPQDENRTVVPLSAVAPIMRKAQVAIEDSRFYQHGAVDPQGIVRAILEDARTGAATQGASTLTQQFVKMSLQEQALAAGQDTAAQAATAKTLMRKLTELRYATALERVWSKDQILAGYLNLAYYGDGAYGVEAAAEHYFGVHASKLTLTEAATLAGLVRSPSATDPATHPKAAQSRRDVVLDRMHQLGIISDSAWTKAKKRPLAKDLNITEPPSTCVNSPEPYFCEFIIPWLEQQPALGPTAQARHDLLFRGGLTIHTTLDPKIQKIVDTSIRQVAPEKNHIGVSAAAYVTEPGTGKVVAFGQNTQYGLAQKKGVTAINYAVDQQYGGSGGFQFGSTAKAFALVTAMKQGLGLHASIDGPGAGPQQAATFTKHQFPQPCGLYQPWHVFNDEPWGGGTISLMEATAKSVNTAFAALDSKIGVCNIRRTMLAFGMHASDGTPMGTYPPQIVLGAQTISPQTLANAYAGIAAGGVLCQTYPVTEVDRAGKPIWQPQPSCTRVEPQQPVSQATKFLEYNMTHGSGILNQLSGRTSAGKTGTADGNSQSWFVGFTPQLATAVWVGNPTNPNRRMFNVSMAGKFCSSMTGACYAAPIWKRIMNRSLAGQPAASMP</sequence>
<evidence type="ECO:0000256" key="10">
    <source>
        <dbReference type="ARBA" id="ARBA00023268"/>
    </source>
</evidence>
<dbReference type="PANTHER" id="PTHR32282">
    <property type="entry name" value="BINDING PROTEIN TRANSPEPTIDASE, PUTATIVE-RELATED"/>
    <property type="match status" value="1"/>
</dbReference>
<reference evidence="17" key="1">
    <citation type="submission" date="2013-08" db="EMBL/GenBank/DDBJ databases">
        <title>Intrasporangium oryzae NRRL B-24470.</title>
        <authorList>
            <person name="Liu H."/>
            <person name="Wang G."/>
        </authorList>
    </citation>
    <scope>NUCLEOTIDE SEQUENCE [LARGE SCALE GENOMIC DNA]</scope>
    <source>
        <strain evidence="17">Q5-1</strain>
    </source>
</reference>
<comment type="catalytic activity">
    <reaction evidence="12">
        <text>Preferential cleavage: (Ac)2-L-Lys-D-Ala-|-D-Ala. Also transpeptidation of peptidyl-alanyl moieties that are N-acyl substituents of D-alanine.</text>
        <dbReference type="EC" id="3.4.16.4"/>
    </reaction>
</comment>
<dbReference type="InterPro" id="IPR036950">
    <property type="entry name" value="PBP_transglycosylase"/>
</dbReference>
<dbReference type="AlphaFoldDB" id="W9GMU5"/>
<evidence type="ECO:0000259" key="14">
    <source>
        <dbReference type="Pfam" id="PF00905"/>
    </source>
</evidence>
<keyword evidence="6 16" id="KW-0808">Transferase</keyword>
<evidence type="ECO:0000256" key="9">
    <source>
        <dbReference type="ARBA" id="ARBA00022984"/>
    </source>
</evidence>
<comment type="catalytic activity">
    <reaction evidence="13">
        <text>[GlcNAc-(1-&gt;4)-Mur2Ac(oyl-L-Ala-gamma-D-Glu-L-Lys-D-Ala-D-Ala)](n)-di-trans,octa-cis-undecaprenyl diphosphate + beta-D-GlcNAc-(1-&gt;4)-Mur2Ac(oyl-L-Ala-gamma-D-Glu-L-Lys-D-Ala-D-Ala)-di-trans,octa-cis-undecaprenyl diphosphate = [GlcNAc-(1-&gt;4)-Mur2Ac(oyl-L-Ala-gamma-D-Glu-L-Lys-D-Ala-D-Ala)](n+1)-di-trans,octa-cis-undecaprenyl diphosphate + di-trans,octa-cis-undecaprenyl diphosphate + H(+)</text>
        <dbReference type="Rhea" id="RHEA:23708"/>
        <dbReference type="Rhea" id="RHEA-COMP:9602"/>
        <dbReference type="Rhea" id="RHEA-COMP:9603"/>
        <dbReference type="ChEBI" id="CHEBI:15378"/>
        <dbReference type="ChEBI" id="CHEBI:58405"/>
        <dbReference type="ChEBI" id="CHEBI:60033"/>
        <dbReference type="ChEBI" id="CHEBI:78435"/>
        <dbReference type="EC" id="2.4.99.28"/>
    </reaction>
</comment>
<comment type="similarity">
    <text evidence="1">In the C-terminal section; belongs to the transpeptidase family.</text>
</comment>
<protein>
    <submittedName>
        <fullName evidence="16">Glycosyl transferase family 51</fullName>
    </submittedName>
</protein>
<dbReference type="SUPFAM" id="SSF56601">
    <property type="entry name" value="beta-lactamase/transpeptidase-like"/>
    <property type="match status" value="1"/>
</dbReference>
<dbReference type="RefSeq" id="WP_051518604.1">
    <property type="nucleotide sequence ID" value="NZ_AWQS01000134.1"/>
</dbReference>
<proteinExistence type="inferred from homology"/>
<dbReference type="SUPFAM" id="SSF53955">
    <property type="entry name" value="Lysozyme-like"/>
    <property type="match status" value="1"/>
</dbReference>
<dbReference type="Gene3D" id="3.40.710.10">
    <property type="entry name" value="DD-peptidase/beta-lactamase superfamily"/>
    <property type="match status" value="1"/>
</dbReference>
<evidence type="ECO:0000256" key="6">
    <source>
        <dbReference type="ARBA" id="ARBA00022679"/>
    </source>
</evidence>
<dbReference type="GO" id="GO:0030288">
    <property type="term" value="C:outer membrane-bounded periplasmic space"/>
    <property type="evidence" value="ECO:0007669"/>
    <property type="project" value="TreeGrafter"/>
</dbReference>
<evidence type="ECO:0000256" key="7">
    <source>
        <dbReference type="ARBA" id="ARBA00022801"/>
    </source>
</evidence>
<comment type="similarity">
    <text evidence="2">In the N-terminal section; belongs to the glycosyltransferase 51 family.</text>
</comment>
<dbReference type="GO" id="GO:0071555">
    <property type="term" value="P:cell wall organization"/>
    <property type="evidence" value="ECO:0007669"/>
    <property type="project" value="UniProtKB-KW"/>
</dbReference>
<dbReference type="GO" id="GO:0008658">
    <property type="term" value="F:penicillin binding"/>
    <property type="evidence" value="ECO:0007669"/>
    <property type="project" value="InterPro"/>
</dbReference>
<accession>W9GMU5</accession>
<dbReference type="GO" id="GO:0008360">
    <property type="term" value="P:regulation of cell shape"/>
    <property type="evidence" value="ECO:0007669"/>
    <property type="project" value="UniProtKB-KW"/>
</dbReference>
<evidence type="ECO:0000256" key="13">
    <source>
        <dbReference type="ARBA" id="ARBA00049902"/>
    </source>
</evidence>
<dbReference type="InterPro" id="IPR001264">
    <property type="entry name" value="Glyco_trans_51"/>
</dbReference>
<dbReference type="Pfam" id="PF00905">
    <property type="entry name" value="Transpeptidase"/>
    <property type="match status" value="1"/>
</dbReference>
<evidence type="ECO:0000256" key="1">
    <source>
        <dbReference type="ARBA" id="ARBA00007090"/>
    </source>
</evidence>
<dbReference type="PANTHER" id="PTHR32282:SF33">
    <property type="entry name" value="PEPTIDOGLYCAN GLYCOSYLTRANSFERASE"/>
    <property type="match status" value="1"/>
</dbReference>
<evidence type="ECO:0000256" key="5">
    <source>
        <dbReference type="ARBA" id="ARBA00022676"/>
    </source>
</evidence>
<dbReference type="GO" id="GO:0008955">
    <property type="term" value="F:peptidoglycan glycosyltransferase activity"/>
    <property type="evidence" value="ECO:0007669"/>
    <property type="project" value="UniProtKB-EC"/>
</dbReference>
<dbReference type="EMBL" id="AWQS01000134">
    <property type="protein sequence ID" value="EWT05219.1"/>
    <property type="molecule type" value="Genomic_DNA"/>
</dbReference>
<evidence type="ECO:0000256" key="8">
    <source>
        <dbReference type="ARBA" id="ARBA00022960"/>
    </source>
</evidence>
<dbReference type="PATRIC" id="fig|584657.3.peg.2891"/>
<dbReference type="GO" id="GO:0009252">
    <property type="term" value="P:peptidoglycan biosynthetic process"/>
    <property type="evidence" value="ECO:0007669"/>
    <property type="project" value="UniProtKB-KW"/>
</dbReference>
<dbReference type="InterPro" id="IPR001460">
    <property type="entry name" value="PCN-bd_Tpept"/>
</dbReference>
<dbReference type="OrthoDB" id="9766909at2"/>
<organism evidence="16 17">
    <name type="scientific">Intrasporangium chromatireducens Q5-1</name>
    <dbReference type="NCBI Taxonomy" id="584657"/>
    <lineage>
        <taxon>Bacteria</taxon>
        <taxon>Bacillati</taxon>
        <taxon>Actinomycetota</taxon>
        <taxon>Actinomycetes</taxon>
        <taxon>Micrococcales</taxon>
        <taxon>Intrasporangiaceae</taxon>
        <taxon>Intrasporangium</taxon>
    </lineage>
</organism>
<dbReference type="Proteomes" id="UP000019494">
    <property type="component" value="Unassembled WGS sequence"/>
</dbReference>
<keyword evidence="11" id="KW-0961">Cell wall biogenesis/degradation</keyword>
<evidence type="ECO:0000313" key="16">
    <source>
        <dbReference type="EMBL" id="EWT05219.1"/>
    </source>
</evidence>
<keyword evidence="10" id="KW-0511">Multifunctional enzyme</keyword>
<keyword evidence="4" id="KW-0645">Protease</keyword>
<dbReference type="InterPro" id="IPR050396">
    <property type="entry name" value="Glycosyltr_51/Transpeptidase"/>
</dbReference>
<keyword evidence="17" id="KW-1185">Reference proteome</keyword>
<dbReference type="InterPro" id="IPR012338">
    <property type="entry name" value="Beta-lactam/transpept-like"/>
</dbReference>
<keyword evidence="3" id="KW-0121">Carboxypeptidase</keyword>
<dbReference type="GO" id="GO:0009002">
    <property type="term" value="F:serine-type D-Ala-D-Ala carboxypeptidase activity"/>
    <property type="evidence" value="ECO:0007669"/>
    <property type="project" value="UniProtKB-EC"/>
</dbReference>
<dbReference type="Gene3D" id="1.10.3810.10">
    <property type="entry name" value="Biosynthetic peptidoglycan transglycosylase-like"/>
    <property type="match status" value="1"/>
</dbReference>
<evidence type="ECO:0000259" key="15">
    <source>
        <dbReference type="Pfam" id="PF00912"/>
    </source>
</evidence>
<dbReference type="Pfam" id="PF00912">
    <property type="entry name" value="Transgly"/>
    <property type="match status" value="1"/>
</dbReference>
<gene>
    <name evidence="16" type="ORF">N864_06260</name>
</gene>
<keyword evidence="7" id="KW-0378">Hydrolase</keyword>
<feature type="domain" description="Penicillin-binding protein transpeptidase" evidence="14">
    <location>
        <begin position="364"/>
        <end position="638"/>
    </location>
</feature>
<keyword evidence="8" id="KW-0133">Cell shape</keyword>
<keyword evidence="9" id="KW-0573">Peptidoglycan synthesis</keyword>
<evidence type="ECO:0000256" key="4">
    <source>
        <dbReference type="ARBA" id="ARBA00022670"/>
    </source>
</evidence>
<evidence type="ECO:0000256" key="2">
    <source>
        <dbReference type="ARBA" id="ARBA00007739"/>
    </source>
</evidence>